<dbReference type="InterPro" id="IPR027417">
    <property type="entry name" value="P-loop_NTPase"/>
</dbReference>
<dbReference type="GO" id="GO:0016887">
    <property type="term" value="F:ATP hydrolysis activity"/>
    <property type="evidence" value="ECO:0007669"/>
    <property type="project" value="InterPro"/>
</dbReference>
<dbReference type="SMR" id="A0A8T3BAH8"/>
<evidence type="ECO:0000256" key="3">
    <source>
        <dbReference type="ARBA" id="ARBA00022840"/>
    </source>
</evidence>
<dbReference type="InterPro" id="IPR050168">
    <property type="entry name" value="AAA_ATPase_domain"/>
</dbReference>
<keyword evidence="3" id="KW-0067">ATP-binding</keyword>
<dbReference type="InterPro" id="IPR003593">
    <property type="entry name" value="AAA+_ATPase"/>
</dbReference>
<feature type="domain" description="AAA+ ATPase" evidence="5">
    <location>
        <begin position="778"/>
        <end position="916"/>
    </location>
</feature>
<comment type="caution">
    <text evidence="6">The sequence shown here is derived from an EMBL/GenBank/DDBJ whole genome shotgun (WGS) entry which is preliminary data.</text>
</comment>
<organism evidence="6 7">
    <name type="scientific">Dendrobium nobile</name>
    <name type="common">Orchid</name>
    <dbReference type="NCBI Taxonomy" id="94219"/>
    <lineage>
        <taxon>Eukaryota</taxon>
        <taxon>Viridiplantae</taxon>
        <taxon>Streptophyta</taxon>
        <taxon>Embryophyta</taxon>
        <taxon>Tracheophyta</taxon>
        <taxon>Spermatophyta</taxon>
        <taxon>Magnoliopsida</taxon>
        <taxon>Liliopsida</taxon>
        <taxon>Asparagales</taxon>
        <taxon>Orchidaceae</taxon>
        <taxon>Epidendroideae</taxon>
        <taxon>Malaxideae</taxon>
        <taxon>Dendrobiinae</taxon>
        <taxon>Dendrobium</taxon>
    </lineage>
</organism>
<accession>A0A8T3BAH8</accession>
<reference evidence="6" key="1">
    <citation type="journal article" date="2022" name="Front. Genet.">
        <title>Chromosome-Scale Assembly of the Dendrobium nobile Genome Provides Insights Into the Molecular Mechanism of the Biosynthesis of the Medicinal Active Ingredient of Dendrobium.</title>
        <authorList>
            <person name="Xu Q."/>
            <person name="Niu S.-C."/>
            <person name="Li K.-L."/>
            <person name="Zheng P.-J."/>
            <person name="Zhang X.-J."/>
            <person name="Jia Y."/>
            <person name="Liu Y."/>
            <person name="Niu Y.-X."/>
            <person name="Yu L.-H."/>
            <person name="Chen D.-F."/>
            <person name="Zhang G.-Q."/>
        </authorList>
    </citation>
    <scope>NUCLEOTIDE SEQUENCE</scope>
    <source>
        <tissue evidence="6">Leaf</tissue>
    </source>
</reference>
<feature type="region of interest" description="Disordered" evidence="4">
    <location>
        <begin position="1"/>
        <end position="32"/>
    </location>
</feature>
<evidence type="ECO:0000256" key="2">
    <source>
        <dbReference type="ARBA" id="ARBA00022741"/>
    </source>
</evidence>
<dbReference type="FunFam" id="3.40.50.300:FF:000012">
    <property type="entry name" value="Transitional endoplasmic reticulum ATPase"/>
    <property type="match status" value="1"/>
</dbReference>
<evidence type="ECO:0000259" key="5">
    <source>
        <dbReference type="SMART" id="SM00382"/>
    </source>
</evidence>
<name>A0A8T3BAH8_DENNO</name>
<dbReference type="Gene3D" id="1.10.8.60">
    <property type="match status" value="2"/>
</dbReference>
<dbReference type="InterPro" id="IPR003960">
    <property type="entry name" value="ATPase_AAA_CS"/>
</dbReference>
<dbReference type="Gene3D" id="3.40.50.300">
    <property type="entry name" value="P-loop containing nucleotide triphosphate hydrolases"/>
    <property type="match status" value="2"/>
</dbReference>
<dbReference type="Proteomes" id="UP000829196">
    <property type="component" value="Unassembled WGS sequence"/>
</dbReference>
<dbReference type="SMART" id="SM00382">
    <property type="entry name" value="AAA"/>
    <property type="match status" value="2"/>
</dbReference>
<dbReference type="InterPro" id="IPR003959">
    <property type="entry name" value="ATPase_AAA_core"/>
</dbReference>
<protein>
    <recommendedName>
        <fullName evidence="5">AAA+ ATPase domain-containing protein</fullName>
    </recommendedName>
</protein>
<dbReference type="GO" id="GO:0009507">
    <property type="term" value="C:chloroplast"/>
    <property type="evidence" value="ECO:0007669"/>
    <property type="project" value="TreeGrafter"/>
</dbReference>
<dbReference type="FunFam" id="3.40.50.300:FF:000661">
    <property type="entry name" value="calmodulin-interacting protein 111 isoform X1"/>
    <property type="match status" value="1"/>
</dbReference>
<gene>
    <name evidence="6" type="ORF">KFK09_014003</name>
</gene>
<dbReference type="SUPFAM" id="SSF52540">
    <property type="entry name" value="P-loop containing nucleoside triphosphate hydrolases"/>
    <property type="match status" value="2"/>
</dbReference>
<keyword evidence="2" id="KW-0547">Nucleotide-binding</keyword>
<sequence length="1011" mass="110707">MPSKGKKQSKSSLGRSPAAPSPVTPCREPVSEASDDAFNRRLLSDAAVRFPHLISESAFRGVVSDAETSPSNGSHSRIWLSEAFMVSSSLRPGFLVSVALAASEKEPLNEFPLYNFVENSIVNFGFDVGGSFLNKVGFYFAIASVFSSNKLQKNGVRLSWGLSCTMGFPAIGQALFIFSIGDFSSCHNESNKNNTCHLRLHKCRNLNLNMLPITFHDSIPTNSSLTESASTANGYGNSESPKTPSYHSKLPSTFTTPLHLKNSHCSSQGSYSSACLDVSALKLALADEESKLLYEKFSSQWLYGRFLLQGNLVAVPVCGKVLLFSVEGADELTTRCSSQDLISQDKNDMLLDGAKRVSSLDTEYTALYVEAKTKISFSGPISRAFESSSERVFPGGNASEFINGKEPSDLPRLGGLSKEFAALEEIIKFSLAQKDPLLRYTGVLLHGPPGTGKTTLASYCVRDAGARLFLVNGPEIVSQYFGESEQALNDIFDSARRAAPAVVFIDELDAIAPSRMGGGEELSIRMVATLLKLMDDIKRSNGILVIAATNRPDSIDPALRRPGRLDREIEIGVPSPVQRLDILHTLLNHMDHSLSKSEIESLAFETHGFVGADLAALCNEAAMTALRRLIKFEKLFKCSHSKTGAVDKDNQAPNIQEIGKASYNDDLNSLSSFLSELTVSPMPVWQDNSLNFTESNILCCSRGSDGEGQNILLKVNAEDFEVAKMKVRPSAMREVMLELPKVSWEDVGGQREVKRQLIEAVQWPQVHPEAFKRIGVQPPRGLLMIGPPGCSKTMMARAVASEAKLNFLAVKGPELFSKWVGESEKAVRSIFAKARVNAPAIIFFDEIDGLAVTRGAENDGTSVADRVLSQLLVEMDGLDQRVRVTVIAATNRPDKIDAALLRPGRFDRILDVQPPNELDREDIFRIHTRHVPYSSDVNLSELARLTPGYTGADIKLVCREAAVAALEENLEISEVSMEHFRIGIRRVYPSEVIFYQKLAEQFRRLVDGGST</sequence>
<dbReference type="InterPro" id="IPR058958">
    <property type="entry name" value="DPBB_CI111"/>
</dbReference>
<dbReference type="PANTHER" id="PTHR23077">
    <property type="entry name" value="AAA-FAMILY ATPASE"/>
    <property type="match status" value="1"/>
</dbReference>
<keyword evidence="7" id="KW-1185">Reference proteome</keyword>
<dbReference type="GO" id="GO:0005524">
    <property type="term" value="F:ATP binding"/>
    <property type="evidence" value="ECO:0007669"/>
    <property type="project" value="UniProtKB-KW"/>
</dbReference>
<dbReference type="EMBL" id="JAGYWB010000010">
    <property type="protein sequence ID" value="KAI0507875.1"/>
    <property type="molecule type" value="Genomic_DNA"/>
</dbReference>
<evidence type="ECO:0000313" key="7">
    <source>
        <dbReference type="Proteomes" id="UP000829196"/>
    </source>
</evidence>
<feature type="domain" description="AAA+ ATPase" evidence="5">
    <location>
        <begin position="439"/>
        <end position="575"/>
    </location>
</feature>
<evidence type="ECO:0000256" key="4">
    <source>
        <dbReference type="SAM" id="MobiDB-lite"/>
    </source>
</evidence>
<dbReference type="FunFam" id="1.10.8.60:FF:000038">
    <property type="entry name" value="spermatogenesis-associated protein 5-like protein 1"/>
    <property type="match status" value="1"/>
</dbReference>
<dbReference type="Pfam" id="PF26429">
    <property type="entry name" value="DPBB_CI111"/>
    <property type="match status" value="1"/>
</dbReference>
<proteinExistence type="inferred from homology"/>
<dbReference type="CDD" id="cd19511">
    <property type="entry name" value="RecA-like_CDC48_r2-like"/>
    <property type="match status" value="1"/>
</dbReference>
<comment type="similarity">
    <text evidence="1">Belongs to the AAA ATPase family.</text>
</comment>
<dbReference type="Pfam" id="PF00004">
    <property type="entry name" value="AAA"/>
    <property type="match status" value="2"/>
</dbReference>
<dbReference type="AlphaFoldDB" id="A0A8T3BAH8"/>
<feature type="region of interest" description="Disordered" evidence="4">
    <location>
        <begin position="226"/>
        <end position="249"/>
    </location>
</feature>
<dbReference type="OrthoDB" id="27435at2759"/>
<evidence type="ECO:0000313" key="6">
    <source>
        <dbReference type="EMBL" id="KAI0507875.1"/>
    </source>
</evidence>
<dbReference type="InterPro" id="IPR041569">
    <property type="entry name" value="AAA_lid_3"/>
</dbReference>
<dbReference type="PROSITE" id="PS00674">
    <property type="entry name" value="AAA"/>
    <property type="match status" value="2"/>
</dbReference>
<dbReference type="Pfam" id="PF17862">
    <property type="entry name" value="AAA_lid_3"/>
    <property type="match status" value="2"/>
</dbReference>
<dbReference type="PANTHER" id="PTHR23077:SF27">
    <property type="entry name" value="ATPASE FAMILY GENE 2 PROTEIN HOMOLOG A"/>
    <property type="match status" value="1"/>
</dbReference>
<evidence type="ECO:0000256" key="1">
    <source>
        <dbReference type="ARBA" id="ARBA00006914"/>
    </source>
</evidence>